<comment type="caution">
    <text evidence="6">The sequence shown here is derived from an EMBL/GenBank/DDBJ whole genome shotgun (WGS) entry which is preliminary data.</text>
</comment>
<evidence type="ECO:0000259" key="5">
    <source>
        <dbReference type="Pfam" id="PF13439"/>
    </source>
</evidence>
<keyword evidence="1" id="KW-0328">Glycosyltransferase</keyword>
<dbReference type="SUPFAM" id="SSF53756">
    <property type="entry name" value="UDP-Glycosyltransferase/glycogen phosphorylase"/>
    <property type="match status" value="2"/>
</dbReference>
<feature type="transmembrane region" description="Helical" evidence="3">
    <location>
        <begin position="739"/>
        <end position="760"/>
    </location>
</feature>
<dbReference type="InterPro" id="IPR050194">
    <property type="entry name" value="Glycosyltransferase_grp1"/>
</dbReference>
<dbReference type="AlphaFoldDB" id="A0A854QBM5"/>
<protein>
    <recommendedName>
        <fullName evidence="8">Glycosyl transferase family 1 domain-containing protein</fullName>
    </recommendedName>
</protein>
<dbReference type="PANTHER" id="PTHR45947:SF3">
    <property type="entry name" value="SULFOQUINOVOSYL TRANSFERASE SQD2"/>
    <property type="match status" value="1"/>
</dbReference>
<evidence type="ECO:0000313" key="6">
    <source>
        <dbReference type="EMBL" id="OXG11548.1"/>
    </source>
</evidence>
<accession>A0A854QBM5</accession>
<dbReference type="Pfam" id="PF13439">
    <property type="entry name" value="Glyco_transf_4"/>
    <property type="match status" value="1"/>
</dbReference>
<dbReference type="Pfam" id="PF00534">
    <property type="entry name" value="Glycos_transf_1"/>
    <property type="match status" value="1"/>
</dbReference>
<evidence type="ECO:0000259" key="4">
    <source>
        <dbReference type="Pfam" id="PF00534"/>
    </source>
</evidence>
<dbReference type="InterPro" id="IPR028098">
    <property type="entry name" value="Glyco_trans_4-like_N"/>
</dbReference>
<dbReference type="Gene3D" id="3.40.50.2000">
    <property type="entry name" value="Glycogen Phosphorylase B"/>
    <property type="match status" value="2"/>
</dbReference>
<feature type="region of interest" description="Disordered" evidence="2">
    <location>
        <begin position="371"/>
        <end position="395"/>
    </location>
</feature>
<evidence type="ECO:0000256" key="1">
    <source>
        <dbReference type="ARBA" id="ARBA00022676"/>
    </source>
</evidence>
<dbReference type="EMBL" id="AMKT01000098">
    <property type="protein sequence ID" value="OXG11548.1"/>
    <property type="molecule type" value="Genomic_DNA"/>
</dbReference>
<keyword evidence="3" id="KW-0812">Transmembrane</keyword>
<gene>
    <name evidence="6" type="ORF">C361_06655</name>
</gene>
<name>A0A854QBM5_CRYNE</name>
<keyword evidence="1" id="KW-0808">Transferase</keyword>
<reference evidence="6 7" key="1">
    <citation type="submission" date="2017-06" db="EMBL/GenBank/DDBJ databases">
        <title>Global population genomics of the pathogenic fungus Cryptococcus neoformans var. grubii.</title>
        <authorList>
            <person name="Cuomo C."/>
            <person name="Litvintseva A."/>
            <person name="Chen Y."/>
            <person name="Young S."/>
            <person name="Zeng Q."/>
            <person name="Chapman S."/>
            <person name="Gujja S."/>
            <person name="Saif S."/>
            <person name="Birren B."/>
        </authorList>
    </citation>
    <scope>NUCLEOTIDE SEQUENCE [LARGE SCALE GENOMIC DNA]</scope>
    <source>
        <strain evidence="6 7">Tu259-1</strain>
    </source>
</reference>
<sequence>MGGTNTCWEIPQAPLTPPLTPDTLAPGTNTNTDAIMATIQGLPLSTLAPIPELSLDSDLSHDDENDINIKLNSHAGDAKIYKSGKEDGYLWREDMTDEERDRREEWLANSRGRKGLRIVIVTENFLPKVDGVTRTLSRLLVHLQSSGHSCILLGPSSTITTYASHPIIGTLGIPLYCYPGLKLNFARPKFWEVVNRWEPDVVHFIDPIWLGAQMIFGMGWGLGGGKWIGGREERGELGGAVVASYHTNLATYATLFNLPFLTPLIWSFQRLLHSRVRLTLCPSPSTKAMLEEQGWMSEKDDEMGKVRIWSRGVDLHQFGRSKRSWKRREMWGVGLAPGERQSEDGPLLKVKRDDSDIAMEEKVVGLHWNGSKEEEMMTPPLSPENGPEDEKTYHSQLQSQSDLYPPYEGGDGHGEVERPFKRGSAGVYSNTSLDLPERVVLLYVGRISWEKNIHLLLSAYSHLSSFLPSSSFSSPSPSNLMPKLIFVGDGPARKELETKCKEANYDVEFLGHKQGEELAECYASADVFAFPSFTETFGQVVLEALASGLPVVGLDAEGTRDLVTHQSTGLLLSPPHAHSSDYSKKGPTSILWPKACNTSSPYFQTLAKEYAKLLAEVVLDHQKRKEMGQRGSTEGIADRTWWDAMEKCVDSYREAMRIARSKRSIRIVPHSPTSPETLIPSFNHNPFVARDSDYSLNEKRRQGSFVSRLGLTNKSFAQRGFGEKERVGKDHIRRGDNGLFWIMKLLLKAMVVLALIYAMWRHRKAGHGNAVGRA</sequence>
<dbReference type="InterPro" id="IPR001296">
    <property type="entry name" value="Glyco_trans_1"/>
</dbReference>
<proteinExistence type="predicted"/>
<keyword evidence="3" id="KW-1133">Transmembrane helix</keyword>
<feature type="region of interest" description="Disordered" evidence="2">
    <location>
        <begin position="1"/>
        <end position="25"/>
    </location>
</feature>
<evidence type="ECO:0000313" key="7">
    <source>
        <dbReference type="Proteomes" id="UP000199727"/>
    </source>
</evidence>
<dbReference type="GO" id="GO:0016757">
    <property type="term" value="F:glycosyltransferase activity"/>
    <property type="evidence" value="ECO:0007669"/>
    <property type="project" value="UniProtKB-KW"/>
</dbReference>
<dbReference type="PANTHER" id="PTHR45947">
    <property type="entry name" value="SULFOQUINOVOSYL TRANSFERASE SQD2"/>
    <property type="match status" value="1"/>
</dbReference>
<evidence type="ECO:0000256" key="2">
    <source>
        <dbReference type="SAM" id="MobiDB-lite"/>
    </source>
</evidence>
<evidence type="ECO:0008006" key="8">
    <source>
        <dbReference type="Google" id="ProtNLM"/>
    </source>
</evidence>
<dbReference type="OrthoDB" id="443318at2759"/>
<organism evidence="6 7">
    <name type="scientific">Cryptococcus neoformans Tu259-1</name>
    <dbReference type="NCBI Taxonomy" id="1230072"/>
    <lineage>
        <taxon>Eukaryota</taxon>
        <taxon>Fungi</taxon>
        <taxon>Dikarya</taxon>
        <taxon>Basidiomycota</taxon>
        <taxon>Agaricomycotina</taxon>
        <taxon>Tremellomycetes</taxon>
        <taxon>Tremellales</taxon>
        <taxon>Cryptococcaceae</taxon>
        <taxon>Cryptococcus</taxon>
        <taxon>Cryptococcus neoformans species complex</taxon>
    </lineage>
</organism>
<evidence type="ECO:0000256" key="3">
    <source>
        <dbReference type="SAM" id="Phobius"/>
    </source>
</evidence>
<dbReference type="Proteomes" id="UP000199727">
    <property type="component" value="Unassembled WGS sequence"/>
</dbReference>
<keyword evidence="3" id="KW-0472">Membrane</keyword>
<feature type="domain" description="Glycosyl transferase family 1" evidence="4">
    <location>
        <begin position="437"/>
        <end position="578"/>
    </location>
</feature>
<feature type="domain" description="Glycosyltransferase subfamily 4-like N-terminal" evidence="5">
    <location>
        <begin position="129"/>
        <end position="316"/>
    </location>
</feature>